<dbReference type="Pfam" id="PF04825">
    <property type="entry name" value="Rad21_Rec8_N"/>
    <property type="match status" value="1"/>
</dbReference>
<protein>
    <recommendedName>
        <fullName evidence="9">Sister chromatid cohesion 1 protein 1</fullName>
    </recommendedName>
</protein>
<dbReference type="Gene3D" id="1.10.10.580">
    <property type="entry name" value="Structural maintenance of chromosome 1. Chain E"/>
    <property type="match status" value="1"/>
</dbReference>
<dbReference type="InterPro" id="IPR039781">
    <property type="entry name" value="Rad21/Rec8-like"/>
</dbReference>
<dbReference type="Proteomes" id="UP000701853">
    <property type="component" value="Chromosome 2"/>
</dbReference>
<dbReference type="GO" id="GO:0005634">
    <property type="term" value="C:nucleus"/>
    <property type="evidence" value="ECO:0007669"/>
    <property type="project" value="UniProtKB-SubCell"/>
</dbReference>
<dbReference type="Pfam" id="PF04824">
    <property type="entry name" value="Rad21_Rec8"/>
    <property type="match status" value="1"/>
</dbReference>
<organism evidence="7 8">
    <name type="scientific">Gossypium anomalum</name>
    <dbReference type="NCBI Taxonomy" id="47600"/>
    <lineage>
        <taxon>Eukaryota</taxon>
        <taxon>Viridiplantae</taxon>
        <taxon>Streptophyta</taxon>
        <taxon>Embryophyta</taxon>
        <taxon>Tracheophyta</taxon>
        <taxon>Spermatophyta</taxon>
        <taxon>Magnoliopsida</taxon>
        <taxon>eudicotyledons</taxon>
        <taxon>Gunneridae</taxon>
        <taxon>Pentapetalae</taxon>
        <taxon>rosids</taxon>
        <taxon>malvids</taxon>
        <taxon>Malvales</taxon>
        <taxon>Malvaceae</taxon>
        <taxon>Malvoideae</taxon>
        <taxon>Gossypium</taxon>
    </lineage>
</organism>
<evidence type="ECO:0000313" key="8">
    <source>
        <dbReference type="Proteomes" id="UP000701853"/>
    </source>
</evidence>
<dbReference type="GO" id="GO:0008278">
    <property type="term" value="C:cohesin complex"/>
    <property type="evidence" value="ECO:0007669"/>
    <property type="project" value="InterPro"/>
</dbReference>
<feature type="compositionally biased region" description="Polar residues" evidence="4">
    <location>
        <begin position="412"/>
        <end position="425"/>
    </location>
</feature>
<dbReference type="OrthoDB" id="10071381at2759"/>
<dbReference type="PANTHER" id="PTHR12585">
    <property type="entry name" value="SCC1 / RAD21 FAMILY MEMBER"/>
    <property type="match status" value="1"/>
</dbReference>
<feature type="region of interest" description="Disordered" evidence="4">
    <location>
        <begin position="412"/>
        <end position="444"/>
    </location>
</feature>
<dbReference type="GO" id="GO:0051754">
    <property type="term" value="P:meiotic sister chromatid cohesion, centromeric"/>
    <property type="evidence" value="ECO:0007669"/>
    <property type="project" value="TreeGrafter"/>
</dbReference>
<dbReference type="SUPFAM" id="SSF46785">
    <property type="entry name" value="Winged helix' DNA-binding domain"/>
    <property type="match status" value="1"/>
</dbReference>
<evidence type="ECO:0008006" key="9">
    <source>
        <dbReference type="Google" id="ProtNLM"/>
    </source>
</evidence>
<dbReference type="GO" id="GO:0003682">
    <property type="term" value="F:chromatin binding"/>
    <property type="evidence" value="ECO:0007669"/>
    <property type="project" value="TreeGrafter"/>
</dbReference>
<evidence type="ECO:0000256" key="3">
    <source>
        <dbReference type="ARBA" id="ARBA00023242"/>
    </source>
</evidence>
<dbReference type="PANTHER" id="PTHR12585:SF64">
    <property type="entry name" value="SISTER CHROMATID COHESION 1 PROTEIN 1"/>
    <property type="match status" value="1"/>
</dbReference>
<keyword evidence="3" id="KW-0539">Nucleus</keyword>
<comment type="similarity">
    <text evidence="2">Belongs to the rad21 family.</text>
</comment>
<evidence type="ECO:0000256" key="2">
    <source>
        <dbReference type="ARBA" id="ARBA00009870"/>
    </source>
</evidence>
<reference evidence="7 8" key="1">
    <citation type="journal article" date="2021" name="bioRxiv">
        <title>The Gossypium anomalum genome as a resource for cotton improvement and evolutionary analysis of hybrid incompatibility.</title>
        <authorList>
            <person name="Grover C.E."/>
            <person name="Yuan D."/>
            <person name="Arick M.A."/>
            <person name="Miller E.R."/>
            <person name="Hu G."/>
            <person name="Peterson D.G."/>
            <person name="Wendel J.F."/>
            <person name="Udall J.A."/>
        </authorList>
    </citation>
    <scope>NUCLEOTIDE SEQUENCE [LARGE SCALE GENOMIC DNA]</scope>
    <source>
        <strain evidence="7">JFW-Udall</strain>
        <tissue evidence="7">Leaf</tissue>
    </source>
</reference>
<name>A0A8J5ZG96_9ROSI</name>
<evidence type="ECO:0000256" key="1">
    <source>
        <dbReference type="ARBA" id="ARBA00004123"/>
    </source>
</evidence>
<comment type="caution">
    <text evidence="7">The sequence shown here is derived from an EMBL/GenBank/DDBJ whole genome shotgun (WGS) entry which is preliminary data.</text>
</comment>
<keyword evidence="8" id="KW-1185">Reference proteome</keyword>
<accession>A0A8J5ZG96</accession>
<evidence type="ECO:0000259" key="5">
    <source>
        <dbReference type="Pfam" id="PF04824"/>
    </source>
</evidence>
<dbReference type="CDD" id="cd21793">
    <property type="entry name" value="Rad21_Rec8_M_AtSYN1-like"/>
    <property type="match status" value="1"/>
</dbReference>
<evidence type="ECO:0000256" key="4">
    <source>
        <dbReference type="SAM" id="MobiDB-lite"/>
    </source>
</evidence>
<dbReference type="InterPro" id="IPR006910">
    <property type="entry name" value="Rad21_Rec8_N"/>
</dbReference>
<gene>
    <name evidence="7" type="ORF">CXB51_003454</name>
</gene>
<evidence type="ECO:0000259" key="6">
    <source>
        <dbReference type="Pfam" id="PF04825"/>
    </source>
</evidence>
<proteinExistence type="inferred from homology"/>
<dbReference type="InterPro" id="IPR023093">
    <property type="entry name" value="ScpA-like_C"/>
</dbReference>
<feature type="region of interest" description="Disordered" evidence="4">
    <location>
        <begin position="277"/>
        <end position="339"/>
    </location>
</feature>
<dbReference type="AlphaFoldDB" id="A0A8J5ZG96"/>
<sequence>MFYSRELLARKASLGQIWLLGTRQAKLDRRKANKLDIARLCEEILNPPVPIALRLSSILMGGVVILYEKKVMFLHDDANRFLVEIRNAWKVMNEPTLLPKRKEKAKRKSITLPENDETSMGFTNVGELEEEISMGFQQYNLNMVKFCDINSPISSFALPFLLGLVTRFGWQLDQVDDYYIAGDPMEDNATNDHHQGFLSSLNFSCRCSFEHVHLVENVYHYIMPYTNFVLFPAADDNDITLFDLFQPNSNIRGQFERFEEADEGTEVNFTLDEHIQIPTTPIPSPAQKGPQRAGGTQERHPEHQLNQQFNKNREARDQQRQGPVKQRRKPKGIITDEEQTVISNHVYHSWLHDTSDIASRIRRKNRGPASILSTFKIAKLMELPSTVIMDDMLLKGNQEISYPEPLLDLWKKSNQPLHDSPSVRTSHPQPQSQPQPQPHEPFSKERVQSNYPMDYPFEDLHSGVGSPSHAASIEVQRANVVNKVTPAGINQFVSPGNSGDAVRYTGCSVSGDGVPSGNLEVNIERVGSKKKNVHSTSKNSSSLDTVVEVFHEADTDYKLSRPKRKNLEPDHDFLVETQLTMETPAGDPPDMMTENIKKHMKTHFETPGAPQVESLQNLAAGLNRKGAAQLFYRTCVLASQGFLKVQQKVAFGDIFISKGAKM</sequence>
<dbReference type="EMBL" id="JAHUZN010000002">
    <property type="protein sequence ID" value="KAG8501388.1"/>
    <property type="molecule type" value="Genomic_DNA"/>
</dbReference>
<evidence type="ECO:0000313" key="7">
    <source>
        <dbReference type="EMBL" id="KAG8501388.1"/>
    </source>
</evidence>
<dbReference type="InterPro" id="IPR006909">
    <property type="entry name" value="Rad21/Rec8_C_eu"/>
</dbReference>
<feature type="domain" description="Rad21/Rec8-like protein N-terminal" evidence="6">
    <location>
        <begin position="1"/>
        <end position="104"/>
    </location>
</feature>
<comment type="subcellular location">
    <subcellularLocation>
        <location evidence="1">Nucleus</location>
    </subcellularLocation>
</comment>
<dbReference type="InterPro" id="IPR036390">
    <property type="entry name" value="WH_DNA-bd_sf"/>
</dbReference>
<feature type="domain" description="Rad21/Rec8-like protein C-terminal eukaryotic" evidence="5">
    <location>
        <begin position="609"/>
        <end position="662"/>
    </location>
</feature>